<protein>
    <submittedName>
        <fullName evidence="1">Uncharacterized protein</fullName>
    </submittedName>
</protein>
<name>A0ACB9S1F1_9MYRT</name>
<keyword evidence="2" id="KW-1185">Reference proteome</keyword>
<dbReference type="Proteomes" id="UP001057402">
    <property type="component" value="Chromosome 2"/>
</dbReference>
<comment type="caution">
    <text evidence="1">The sequence shown here is derived from an EMBL/GenBank/DDBJ whole genome shotgun (WGS) entry which is preliminary data.</text>
</comment>
<sequence length="95" mass="10850">MYKGSLDLRKKLKLILQGFPFIVSLLQRHVGRQDDVDLDKVVRIHPNPSVLLKPLTLAAASLHSLRVRAGDIYTGPPCRQLNLTPRRRLTPRHRP</sequence>
<gene>
    <name evidence="1" type="ORF">MLD38_002613</name>
</gene>
<organism evidence="1 2">
    <name type="scientific">Melastoma candidum</name>
    <dbReference type="NCBI Taxonomy" id="119954"/>
    <lineage>
        <taxon>Eukaryota</taxon>
        <taxon>Viridiplantae</taxon>
        <taxon>Streptophyta</taxon>
        <taxon>Embryophyta</taxon>
        <taxon>Tracheophyta</taxon>
        <taxon>Spermatophyta</taxon>
        <taxon>Magnoliopsida</taxon>
        <taxon>eudicotyledons</taxon>
        <taxon>Gunneridae</taxon>
        <taxon>Pentapetalae</taxon>
        <taxon>rosids</taxon>
        <taxon>malvids</taxon>
        <taxon>Myrtales</taxon>
        <taxon>Melastomataceae</taxon>
        <taxon>Melastomatoideae</taxon>
        <taxon>Melastomateae</taxon>
        <taxon>Melastoma</taxon>
    </lineage>
</organism>
<proteinExistence type="predicted"/>
<reference evidence="2" key="1">
    <citation type="journal article" date="2023" name="Front. Plant Sci.">
        <title>Chromosomal-level genome assembly of Melastoma candidum provides insights into trichome evolution.</title>
        <authorList>
            <person name="Zhong Y."/>
            <person name="Wu W."/>
            <person name="Sun C."/>
            <person name="Zou P."/>
            <person name="Liu Y."/>
            <person name="Dai S."/>
            <person name="Zhou R."/>
        </authorList>
    </citation>
    <scope>NUCLEOTIDE SEQUENCE [LARGE SCALE GENOMIC DNA]</scope>
</reference>
<evidence type="ECO:0000313" key="2">
    <source>
        <dbReference type="Proteomes" id="UP001057402"/>
    </source>
</evidence>
<evidence type="ECO:0000313" key="1">
    <source>
        <dbReference type="EMBL" id="KAI4384458.1"/>
    </source>
</evidence>
<accession>A0ACB9S1F1</accession>
<dbReference type="EMBL" id="CM042881">
    <property type="protein sequence ID" value="KAI4384458.1"/>
    <property type="molecule type" value="Genomic_DNA"/>
</dbReference>